<protein>
    <recommendedName>
        <fullName evidence="6">Oxidoreductase</fullName>
    </recommendedName>
</protein>
<evidence type="ECO:0000256" key="2">
    <source>
        <dbReference type="ARBA" id="ARBA00023002"/>
    </source>
</evidence>
<keyword evidence="2" id="KW-0560">Oxidoreductase</keyword>
<sequence length="322" mass="34388">MKINKLQPRLVVVTGAGSGIGRSIARRFAEQGASVVVSDINPETAKETVILIEEAGGKAFAEPLDVTDPNAWRDFADDVRALYGIPDVLVNNAGMLVSGRFLDLEPANWERQLSVNLNGMVYGCKAFGQQMVERGSGHIVNICSAAAFAATPVMSPYSVSKAGAKMLSDCLRLEFRPHGVGVSAICPGVINTNIGWHAETIGVDETIVQQGKEIGKKLQELMERLPLSPRSPNLVARAVTRAVRYDLAVVPVTFEGWLSYAFSRLAPSLNRFIVKGASVDRAEKLGVWALARFGGLINRLFPDLASAPASSRPAAKAGSASS</sequence>
<dbReference type="OrthoDB" id="4690547at2"/>
<dbReference type="STRING" id="679197.HMPREF9336_01172"/>
<dbReference type="RefSeq" id="WP_007468736.1">
    <property type="nucleotide sequence ID" value="NZ_KI391954.1"/>
</dbReference>
<dbReference type="GO" id="GO:0016491">
    <property type="term" value="F:oxidoreductase activity"/>
    <property type="evidence" value="ECO:0007669"/>
    <property type="project" value="UniProtKB-KW"/>
</dbReference>
<dbReference type="PANTHER" id="PTHR43391:SF12">
    <property type="entry name" value="OXIDOREDUCTASE EPHD-RELATED"/>
    <property type="match status" value="1"/>
</dbReference>
<dbReference type="Pfam" id="PF00106">
    <property type="entry name" value="adh_short"/>
    <property type="match status" value="1"/>
</dbReference>
<dbReference type="SUPFAM" id="SSF51735">
    <property type="entry name" value="NAD(P)-binding Rossmann-fold domains"/>
    <property type="match status" value="1"/>
</dbReference>
<comment type="caution">
    <text evidence="4">The sequence shown here is derived from an EMBL/GenBank/DDBJ whole genome shotgun (WGS) entry which is preliminary data.</text>
</comment>
<dbReference type="EMBL" id="ACZI02000003">
    <property type="protein sequence ID" value="EFV13979.1"/>
    <property type="molecule type" value="Genomic_DNA"/>
</dbReference>
<accession>E5XNV1</accession>
<keyword evidence="5" id="KW-1185">Reference proteome</keyword>
<organism evidence="4 5">
    <name type="scientific">Segniliparus rugosus (strain ATCC BAA-974 / DSM 45345 / CCUG 50838 / CIP 108380 / JCM 13579 / CDC 945)</name>
    <dbReference type="NCBI Taxonomy" id="679197"/>
    <lineage>
        <taxon>Bacteria</taxon>
        <taxon>Bacillati</taxon>
        <taxon>Actinomycetota</taxon>
        <taxon>Actinomycetes</taxon>
        <taxon>Mycobacteriales</taxon>
        <taxon>Segniliparaceae</taxon>
        <taxon>Segniliparus</taxon>
    </lineage>
</organism>
<evidence type="ECO:0000256" key="1">
    <source>
        <dbReference type="ARBA" id="ARBA00006484"/>
    </source>
</evidence>
<dbReference type="InterPro" id="IPR020904">
    <property type="entry name" value="Sc_DH/Rdtase_CS"/>
</dbReference>
<dbReference type="InterPro" id="IPR036291">
    <property type="entry name" value="NAD(P)-bd_dom_sf"/>
</dbReference>
<dbReference type="PRINTS" id="PR00081">
    <property type="entry name" value="GDHRDH"/>
</dbReference>
<proteinExistence type="inferred from homology"/>
<dbReference type="eggNOG" id="COG1028">
    <property type="taxonomic scope" value="Bacteria"/>
</dbReference>
<gene>
    <name evidence="4" type="ORF">HMPREF9336_01172</name>
</gene>
<evidence type="ECO:0000256" key="3">
    <source>
        <dbReference type="RuleBase" id="RU000363"/>
    </source>
</evidence>
<name>E5XNV1_SEGRC</name>
<evidence type="ECO:0000313" key="4">
    <source>
        <dbReference type="EMBL" id="EFV13979.1"/>
    </source>
</evidence>
<dbReference type="AlphaFoldDB" id="E5XNV1"/>
<dbReference type="Gene3D" id="3.40.50.720">
    <property type="entry name" value="NAD(P)-binding Rossmann-like Domain"/>
    <property type="match status" value="1"/>
</dbReference>
<dbReference type="PANTHER" id="PTHR43391">
    <property type="entry name" value="RETINOL DEHYDROGENASE-RELATED"/>
    <property type="match status" value="1"/>
</dbReference>
<dbReference type="PRINTS" id="PR00080">
    <property type="entry name" value="SDRFAMILY"/>
</dbReference>
<reference evidence="4 5" key="1">
    <citation type="journal article" date="2011" name="Stand. Genomic Sci.">
        <title>High quality draft genome sequence of Segniliparus rugosus CDC 945(T)= (ATCC BAA-974(T)).</title>
        <authorList>
            <person name="Earl A.M."/>
            <person name="Desjardins C.A."/>
            <person name="Fitzgerald M.G."/>
            <person name="Arachchi H.M."/>
            <person name="Zeng Q."/>
            <person name="Mehta T."/>
            <person name="Griggs A."/>
            <person name="Birren B.W."/>
            <person name="Toney N.C."/>
            <person name="Carr J."/>
            <person name="Posey J."/>
            <person name="Butler W.R."/>
        </authorList>
    </citation>
    <scope>NUCLEOTIDE SEQUENCE [LARGE SCALE GENOMIC DNA]</scope>
    <source>
        <strain evidence="5">ATCC BAA-974 / DSM 45345 / CCUG 50838 / CIP 108380 / JCM 13579 / CDC 945</strain>
    </source>
</reference>
<dbReference type="FunFam" id="3.40.50.720:FF:000084">
    <property type="entry name" value="Short-chain dehydrogenase reductase"/>
    <property type="match status" value="1"/>
</dbReference>
<dbReference type="Proteomes" id="UP000004816">
    <property type="component" value="Unassembled WGS sequence"/>
</dbReference>
<comment type="similarity">
    <text evidence="1 3">Belongs to the short-chain dehydrogenases/reductases (SDR) family.</text>
</comment>
<evidence type="ECO:0008006" key="6">
    <source>
        <dbReference type="Google" id="ProtNLM"/>
    </source>
</evidence>
<evidence type="ECO:0000313" key="5">
    <source>
        <dbReference type="Proteomes" id="UP000004816"/>
    </source>
</evidence>
<dbReference type="PROSITE" id="PS00061">
    <property type="entry name" value="ADH_SHORT"/>
    <property type="match status" value="1"/>
</dbReference>
<dbReference type="CDD" id="cd05233">
    <property type="entry name" value="SDR_c"/>
    <property type="match status" value="1"/>
</dbReference>
<dbReference type="InterPro" id="IPR002347">
    <property type="entry name" value="SDR_fam"/>
</dbReference>
<dbReference type="HOGENOM" id="CLU_010194_2_1_11"/>